<dbReference type="AlphaFoldDB" id="A0A8S1NTQ2"/>
<protein>
    <submittedName>
        <fullName evidence="2">Uncharacterized protein</fullName>
    </submittedName>
</protein>
<feature type="region of interest" description="Disordered" evidence="1">
    <location>
        <begin position="57"/>
        <end position="80"/>
    </location>
</feature>
<proteinExistence type="predicted"/>
<dbReference type="Proteomes" id="UP000688137">
    <property type="component" value="Unassembled WGS sequence"/>
</dbReference>
<accession>A0A8S1NTQ2</accession>
<reference evidence="2" key="1">
    <citation type="submission" date="2021-01" db="EMBL/GenBank/DDBJ databases">
        <authorList>
            <consortium name="Genoscope - CEA"/>
            <person name="William W."/>
        </authorList>
    </citation>
    <scope>NUCLEOTIDE SEQUENCE</scope>
</reference>
<sequence>MQTKLLTRSFFMDFITRIPLLFDETILQMNRNARAPKKANHGARPCSSVVRRLRHAKQYRKSRENTPLEQEELTSKWDDL</sequence>
<comment type="caution">
    <text evidence="2">The sequence shown here is derived from an EMBL/GenBank/DDBJ whole genome shotgun (WGS) entry which is preliminary data.</text>
</comment>
<gene>
    <name evidence="2" type="ORF">PPRIM_AZ9-3.1.T0970033</name>
</gene>
<dbReference type="EMBL" id="CAJJDM010000100">
    <property type="protein sequence ID" value="CAD8094789.1"/>
    <property type="molecule type" value="Genomic_DNA"/>
</dbReference>
<evidence type="ECO:0000256" key="1">
    <source>
        <dbReference type="SAM" id="MobiDB-lite"/>
    </source>
</evidence>
<organism evidence="2 3">
    <name type="scientific">Paramecium primaurelia</name>
    <dbReference type="NCBI Taxonomy" id="5886"/>
    <lineage>
        <taxon>Eukaryota</taxon>
        <taxon>Sar</taxon>
        <taxon>Alveolata</taxon>
        <taxon>Ciliophora</taxon>
        <taxon>Intramacronucleata</taxon>
        <taxon>Oligohymenophorea</taxon>
        <taxon>Peniculida</taxon>
        <taxon>Parameciidae</taxon>
        <taxon>Paramecium</taxon>
    </lineage>
</organism>
<name>A0A8S1NTQ2_PARPR</name>
<dbReference type="OMA" id="TILQMNR"/>
<evidence type="ECO:0000313" key="3">
    <source>
        <dbReference type="Proteomes" id="UP000688137"/>
    </source>
</evidence>
<evidence type="ECO:0000313" key="2">
    <source>
        <dbReference type="EMBL" id="CAD8094789.1"/>
    </source>
</evidence>
<keyword evidence="3" id="KW-1185">Reference proteome</keyword>